<feature type="transmembrane region" description="Helical" evidence="1">
    <location>
        <begin position="188"/>
        <end position="209"/>
    </location>
</feature>
<dbReference type="AlphaFoldDB" id="A0A3N9XCB4"/>
<dbReference type="RefSeq" id="WP_124822923.1">
    <property type="nucleotide sequence ID" value="NZ_QDGB01000388.1"/>
</dbReference>
<evidence type="ECO:0000313" key="2">
    <source>
        <dbReference type="EMBL" id="RQX10765.1"/>
    </source>
</evidence>
<feature type="transmembrane region" description="Helical" evidence="1">
    <location>
        <begin position="83"/>
        <end position="108"/>
    </location>
</feature>
<gene>
    <name evidence="2" type="ORF">DDE19_31760</name>
</gene>
<dbReference type="EMBL" id="QDGB01000388">
    <property type="protein sequence ID" value="RQX10765.1"/>
    <property type="molecule type" value="Genomic_DNA"/>
</dbReference>
<dbReference type="InterPro" id="IPR025495">
    <property type="entry name" value="DUF4386"/>
</dbReference>
<protein>
    <submittedName>
        <fullName evidence="2">DUF4386 domain-containing protein</fullName>
    </submittedName>
</protein>
<sequence>MSPLRKTALAAGVLYLLTFASIPILGLYATVLDPESTVGPGSETGVAWGGVLEMVVALACIGTAVVLYPVVKRQNEALALGFVGVRVLEAATIIAGIVVMMSLVTVRQAGPDPAVLVTGEALIALHDWTFLTGQGFLPAVNALLLGPLLYQSRLVPRVLPVLGFIGAPLLAITFVATMFGFWTQVSLVSALLTMPIALWEFSLGVWLIVKGFRPSPIADELAANPSPGSGVPLYSGQSG</sequence>
<comment type="caution">
    <text evidence="2">The sequence shown here is derived from an EMBL/GenBank/DDBJ whole genome shotgun (WGS) entry which is preliminary data.</text>
</comment>
<evidence type="ECO:0000256" key="1">
    <source>
        <dbReference type="SAM" id="Phobius"/>
    </source>
</evidence>
<keyword evidence="1" id="KW-0812">Transmembrane</keyword>
<proteinExistence type="predicted"/>
<reference evidence="2 3" key="1">
    <citation type="submission" date="2018-04" db="EMBL/GenBank/DDBJ databases">
        <title>Micromonosporas from Atacama Desert.</title>
        <authorList>
            <person name="Carro L."/>
            <person name="Klenk H.-P."/>
            <person name="Goodfellow M."/>
        </authorList>
    </citation>
    <scope>NUCLEOTIDE SEQUENCE [LARGE SCALE GENOMIC DNA]</scope>
    <source>
        <strain evidence="2 3">LB19</strain>
    </source>
</reference>
<dbReference type="Pfam" id="PF14329">
    <property type="entry name" value="DUF4386"/>
    <property type="match status" value="1"/>
</dbReference>
<feature type="transmembrane region" description="Helical" evidence="1">
    <location>
        <begin position="12"/>
        <end position="31"/>
    </location>
</feature>
<keyword evidence="1" id="KW-0472">Membrane</keyword>
<feature type="transmembrane region" description="Helical" evidence="1">
    <location>
        <begin position="128"/>
        <end position="149"/>
    </location>
</feature>
<accession>A0A3N9XCB4</accession>
<feature type="transmembrane region" description="Helical" evidence="1">
    <location>
        <begin position="161"/>
        <end position="182"/>
    </location>
</feature>
<dbReference type="OrthoDB" id="1176146at2"/>
<dbReference type="Proteomes" id="UP000278981">
    <property type="component" value="Unassembled WGS sequence"/>
</dbReference>
<feature type="transmembrane region" description="Helical" evidence="1">
    <location>
        <begin position="51"/>
        <end position="71"/>
    </location>
</feature>
<evidence type="ECO:0000313" key="3">
    <source>
        <dbReference type="Proteomes" id="UP000278981"/>
    </source>
</evidence>
<keyword evidence="1" id="KW-1133">Transmembrane helix</keyword>
<organism evidence="2 3">
    <name type="scientific">Micromonospora ureilytica</name>
    <dbReference type="NCBI Taxonomy" id="709868"/>
    <lineage>
        <taxon>Bacteria</taxon>
        <taxon>Bacillati</taxon>
        <taxon>Actinomycetota</taxon>
        <taxon>Actinomycetes</taxon>
        <taxon>Micromonosporales</taxon>
        <taxon>Micromonosporaceae</taxon>
        <taxon>Micromonospora</taxon>
    </lineage>
</organism>
<name>A0A3N9XCB4_9ACTN</name>